<gene>
    <name evidence="2" type="ORF">HJG60_013293</name>
</gene>
<sequence>MSRRKPASGGAAASGSSPASQAVLSRFFQSTGSLKSTSSPRCAAVAEIDRSKKRPLQNDGPVKNKAKRVKEKEGQSDSVMSENPVEFRENLFRRDLQFCQNVLILMISIFCVQRMQFLPKIPNLKVVKRTRHFLISVLLDHHMGVMKTYRKFLILNRLTKGPKASTHR</sequence>
<accession>A0A834EQW3</accession>
<feature type="compositionally biased region" description="Polar residues" evidence="1">
    <location>
        <begin position="31"/>
        <end position="40"/>
    </location>
</feature>
<organism evidence="2 3">
    <name type="scientific">Phyllostomus discolor</name>
    <name type="common">pale spear-nosed bat</name>
    <dbReference type="NCBI Taxonomy" id="89673"/>
    <lineage>
        <taxon>Eukaryota</taxon>
        <taxon>Metazoa</taxon>
        <taxon>Chordata</taxon>
        <taxon>Craniata</taxon>
        <taxon>Vertebrata</taxon>
        <taxon>Euteleostomi</taxon>
        <taxon>Mammalia</taxon>
        <taxon>Eutheria</taxon>
        <taxon>Laurasiatheria</taxon>
        <taxon>Chiroptera</taxon>
        <taxon>Yangochiroptera</taxon>
        <taxon>Phyllostomidae</taxon>
        <taxon>Phyllostominae</taxon>
        <taxon>Phyllostomus</taxon>
    </lineage>
</organism>
<dbReference type="AlphaFoldDB" id="A0A834EQW3"/>
<name>A0A834EQW3_9CHIR</name>
<evidence type="ECO:0000313" key="3">
    <source>
        <dbReference type="Proteomes" id="UP000664940"/>
    </source>
</evidence>
<evidence type="ECO:0000256" key="1">
    <source>
        <dbReference type="SAM" id="MobiDB-lite"/>
    </source>
</evidence>
<reference evidence="2 3" key="1">
    <citation type="journal article" date="2020" name="Nature">
        <title>Six reference-quality genomes reveal evolution of bat adaptations.</title>
        <authorList>
            <person name="Jebb D."/>
            <person name="Huang Z."/>
            <person name="Pippel M."/>
            <person name="Hughes G.M."/>
            <person name="Lavrichenko K."/>
            <person name="Devanna P."/>
            <person name="Winkler S."/>
            <person name="Jermiin L.S."/>
            <person name="Skirmuntt E.C."/>
            <person name="Katzourakis A."/>
            <person name="Burkitt-Gray L."/>
            <person name="Ray D.A."/>
            <person name="Sullivan K.A.M."/>
            <person name="Roscito J.G."/>
            <person name="Kirilenko B.M."/>
            <person name="Davalos L.M."/>
            <person name="Corthals A.P."/>
            <person name="Power M.L."/>
            <person name="Jones G."/>
            <person name="Ransome R.D."/>
            <person name="Dechmann D.K.N."/>
            <person name="Locatelli A.G."/>
            <person name="Puechmaille S.J."/>
            <person name="Fedrigo O."/>
            <person name="Jarvis E.D."/>
            <person name="Hiller M."/>
            <person name="Vernes S.C."/>
            <person name="Myers E.W."/>
            <person name="Teeling E.C."/>
        </authorList>
    </citation>
    <scope>NUCLEOTIDE SEQUENCE [LARGE SCALE GENOMIC DNA]</scope>
    <source>
        <strain evidence="2">Bat1K_MPI-CBG_1</strain>
    </source>
</reference>
<dbReference type="Proteomes" id="UP000664940">
    <property type="component" value="Unassembled WGS sequence"/>
</dbReference>
<comment type="caution">
    <text evidence="2">The sequence shown here is derived from an EMBL/GenBank/DDBJ whole genome shotgun (WGS) entry which is preliminary data.</text>
</comment>
<feature type="region of interest" description="Disordered" evidence="1">
    <location>
        <begin position="31"/>
        <end position="80"/>
    </location>
</feature>
<proteinExistence type="predicted"/>
<evidence type="ECO:0000313" key="2">
    <source>
        <dbReference type="EMBL" id="KAF6125869.1"/>
    </source>
</evidence>
<protein>
    <submittedName>
        <fullName evidence="2">MutS-like protein 3</fullName>
    </submittedName>
</protein>
<dbReference type="EMBL" id="JABVXQ010000002">
    <property type="protein sequence ID" value="KAF6125869.1"/>
    <property type="molecule type" value="Genomic_DNA"/>
</dbReference>